<dbReference type="EMBL" id="JARJCM010000228">
    <property type="protein sequence ID" value="KAJ7021571.1"/>
    <property type="molecule type" value="Genomic_DNA"/>
</dbReference>
<dbReference type="Proteomes" id="UP001218188">
    <property type="component" value="Unassembled WGS sequence"/>
</dbReference>
<accession>A0AAD6S5G0</accession>
<sequence length="248" mass="27433">MATQRSQCNPLAIEARGRVLAVKRGCDVVMNKGILSVDPGLSYLSIPGYPICRSRVILSTVGNKPEAPGLFQKRKSSAAFARIMTGRLRSYLRTRIHRCLHPVTTKANSRKGSERTYRVYMHKIGMGKGLSMGRPWKASLDLRELHLVPSLVLVLLEAEKFLRGRLLRRYHGTKLVLGRSCLGALYGGGGLNRGRRRGDTQLRLCLLSPCGRGNRGQARDAKGNRCDRLPPKNRNSAWLALGSVSGNF</sequence>
<keyword evidence="2" id="KW-1185">Reference proteome</keyword>
<proteinExistence type="predicted"/>
<evidence type="ECO:0000313" key="2">
    <source>
        <dbReference type="Proteomes" id="UP001218188"/>
    </source>
</evidence>
<organism evidence="1 2">
    <name type="scientific">Mycena alexandri</name>
    <dbReference type="NCBI Taxonomy" id="1745969"/>
    <lineage>
        <taxon>Eukaryota</taxon>
        <taxon>Fungi</taxon>
        <taxon>Dikarya</taxon>
        <taxon>Basidiomycota</taxon>
        <taxon>Agaricomycotina</taxon>
        <taxon>Agaricomycetes</taxon>
        <taxon>Agaricomycetidae</taxon>
        <taxon>Agaricales</taxon>
        <taxon>Marasmiineae</taxon>
        <taxon>Mycenaceae</taxon>
        <taxon>Mycena</taxon>
    </lineage>
</organism>
<dbReference type="AlphaFoldDB" id="A0AAD6S5G0"/>
<name>A0AAD6S5G0_9AGAR</name>
<gene>
    <name evidence="1" type="ORF">C8F04DRAFT_1241267</name>
</gene>
<evidence type="ECO:0000313" key="1">
    <source>
        <dbReference type="EMBL" id="KAJ7021571.1"/>
    </source>
</evidence>
<comment type="caution">
    <text evidence="1">The sequence shown here is derived from an EMBL/GenBank/DDBJ whole genome shotgun (WGS) entry which is preliminary data.</text>
</comment>
<protein>
    <submittedName>
        <fullName evidence="1">Uncharacterized protein</fullName>
    </submittedName>
</protein>
<reference evidence="1" key="1">
    <citation type="submission" date="2023-03" db="EMBL/GenBank/DDBJ databases">
        <title>Massive genome expansion in bonnet fungi (Mycena s.s.) driven by repeated elements and novel gene families across ecological guilds.</title>
        <authorList>
            <consortium name="Lawrence Berkeley National Laboratory"/>
            <person name="Harder C.B."/>
            <person name="Miyauchi S."/>
            <person name="Viragh M."/>
            <person name="Kuo A."/>
            <person name="Thoen E."/>
            <person name="Andreopoulos B."/>
            <person name="Lu D."/>
            <person name="Skrede I."/>
            <person name="Drula E."/>
            <person name="Henrissat B."/>
            <person name="Morin E."/>
            <person name="Kohler A."/>
            <person name="Barry K."/>
            <person name="LaButti K."/>
            <person name="Morin E."/>
            <person name="Salamov A."/>
            <person name="Lipzen A."/>
            <person name="Mereny Z."/>
            <person name="Hegedus B."/>
            <person name="Baldrian P."/>
            <person name="Stursova M."/>
            <person name="Weitz H."/>
            <person name="Taylor A."/>
            <person name="Grigoriev I.V."/>
            <person name="Nagy L.G."/>
            <person name="Martin F."/>
            <person name="Kauserud H."/>
        </authorList>
    </citation>
    <scope>NUCLEOTIDE SEQUENCE</scope>
    <source>
        <strain evidence="1">CBHHK200</strain>
    </source>
</reference>